<evidence type="ECO:0008006" key="3">
    <source>
        <dbReference type="Google" id="ProtNLM"/>
    </source>
</evidence>
<dbReference type="Proteomes" id="UP001304071">
    <property type="component" value="Chromosome 1"/>
</dbReference>
<proteinExistence type="predicted"/>
<accession>A0ABZ0QEQ9</accession>
<dbReference type="EMBL" id="CP138203">
    <property type="protein sequence ID" value="WPC74951.1"/>
    <property type="molecule type" value="Genomic_DNA"/>
</dbReference>
<name>A0ABZ0QEQ9_9VIBR</name>
<organism evidence="1 2">
    <name type="scientific">Vibrio porteresiae DSM 19223</name>
    <dbReference type="NCBI Taxonomy" id="1123496"/>
    <lineage>
        <taxon>Bacteria</taxon>
        <taxon>Pseudomonadati</taxon>
        <taxon>Pseudomonadota</taxon>
        <taxon>Gammaproteobacteria</taxon>
        <taxon>Vibrionales</taxon>
        <taxon>Vibrionaceae</taxon>
        <taxon>Vibrio</taxon>
    </lineage>
</organism>
<gene>
    <name evidence="1" type="ORF">R8Z52_07070</name>
</gene>
<dbReference type="RefSeq" id="WP_261895319.1">
    <property type="nucleotide sequence ID" value="NZ_AP024895.1"/>
</dbReference>
<reference evidence="1 2" key="1">
    <citation type="submission" date="2023-11" db="EMBL/GenBank/DDBJ databases">
        <title>Plant-associative lifestyle of Vibrio porteresiae and its evolutionary dynamics.</title>
        <authorList>
            <person name="Rameshkumar N."/>
            <person name="Kirti K."/>
        </authorList>
    </citation>
    <scope>NUCLEOTIDE SEQUENCE [LARGE SCALE GENOMIC DNA]</scope>
    <source>
        <strain evidence="1 2">MSSRF30</strain>
    </source>
</reference>
<keyword evidence="2" id="KW-1185">Reference proteome</keyword>
<protein>
    <recommendedName>
        <fullName evidence="3">Replication protein</fullName>
    </recommendedName>
</protein>
<evidence type="ECO:0000313" key="2">
    <source>
        <dbReference type="Proteomes" id="UP001304071"/>
    </source>
</evidence>
<sequence length="337" mass="39461">MASGKTNREEFTKFAHLDYATINIIFDSCFCKSYFLNKDMIKNWTVIAEPAKCVIARERYLNDKHHKNHTYTEKIKTIFGDENHSLNMIRNCEKYKLFLAQKRKGGRPPKPAIEFVISLPKGIRPSNEQWRSMFNMVMRNLARSLNVDSKSLVPIVRAVLHQQNQDKELKGAGDHIHILLGKFTNDLVYLRDLQRKSTTRLIKQSFNVAMIKVMNISNQDYQPVKEYNGYAKKRAPAWSVKAAREKEKLSEQNKRLIRIIGQAKKWLEAYELQNIKQMNRQLNRINKELNELEDISCDETDQATIELISTLFMNIDSKQKKYNLGNNLKNKFDFPKL</sequence>
<evidence type="ECO:0000313" key="1">
    <source>
        <dbReference type="EMBL" id="WPC74951.1"/>
    </source>
</evidence>